<name>A0ABN2XBH5_9MICO</name>
<gene>
    <name evidence="1" type="ORF">GCM10009823_33740</name>
</gene>
<evidence type="ECO:0000313" key="2">
    <source>
        <dbReference type="Proteomes" id="UP001500984"/>
    </source>
</evidence>
<evidence type="ECO:0000313" key="1">
    <source>
        <dbReference type="EMBL" id="GAA2107134.1"/>
    </source>
</evidence>
<accession>A0ABN2XBH5</accession>
<dbReference type="EMBL" id="BAAAPZ010000020">
    <property type="protein sequence ID" value="GAA2107134.1"/>
    <property type="molecule type" value="Genomic_DNA"/>
</dbReference>
<sequence>MVEVLPFRSQVRDEVLERPHRAYIEPNALNRVRIPLEAGTWLSFHCAETGSKARTYGRASRMG</sequence>
<organism evidence="1 2">
    <name type="scientific">Brevibacterium salitolerans</name>
    <dbReference type="NCBI Taxonomy" id="1403566"/>
    <lineage>
        <taxon>Bacteria</taxon>
        <taxon>Bacillati</taxon>
        <taxon>Actinomycetota</taxon>
        <taxon>Actinomycetes</taxon>
        <taxon>Micrococcales</taxon>
        <taxon>Brevibacteriaceae</taxon>
        <taxon>Brevibacterium</taxon>
    </lineage>
</organism>
<reference evidence="1 2" key="1">
    <citation type="journal article" date="2019" name="Int. J. Syst. Evol. Microbiol.">
        <title>The Global Catalogue of Microorganisms (GCM) 10K type strain sequencing project: providing services to taxonomists for standard genome sequencing and annotation.</title>
        <authorList>
            <consortium name="The Broad Institute Genomics Platform"/>
            <consortium name="The Broad Institute Genome Sequencing Center for Infectious Disease"/>
            <person name="Wu L."/>
            <person name="Ma J."/>
        </authorList>
    </citation>
    <scope>NUCLEOTIDE SEQUENCE [LARGE SCALE GENOMIC DNA]</scope>
    <source>
        <strain evidence="1 2">JCM 15900</strain>
    </source>
</reference>
<protein>
    <submittedName>
        <fullName evidence="1">Uncharacterized protein</fullName>
    </submittedName>
</protein>
<dbReference type="Proteomes" id="UP001500984">
    <property type="component" value="Unassembled WGS sequence"/>
</dbReference>
<comment type="caution">
    <text evidence="1">The sequence shown here is derived from an EMBL/GenBank/DDBJ whole genome shotgun (WGS) entry which is preliminary data.</text>
</comment>
<proteinExistence type="predicted"/>
<keyword evidence="2" id="KW-1185">Reference proteome</keyword>